<dbReference type="PANTHER" id="PTHR43941">
    <property type="entry name" value="STRUCTURAL MAINTENANCE OF CHROMOSOMES PROTEIN 2"/>
    <property type="match status" value="1"/>
</dbReference>
<dbReference type="Proteomes" id="UP000193067">
    <property type="component" value="Unassembled WGS sequence"/>
</dbReference>
<dbReference type="Gene3D" id="1.10.287.1490">
    <property type="match status" value="2"/>
</dbReference>
<reference evidence="2 3" key="1">
    <citation type="journal article" date="2015" name="Biotechnol. Biofuels">
        <title>Enhanced degradation of softwood versus hardwood by the white-rot fungus Pycnoporus coccineus.</title>
        <authorList>
            <person name="Couturier M."/>
            <person name="Navarro D."/>
            <person name="Chevret D."/>
            <person name="Henrissat B."/>
            <person name="Piumi F."/>
            <person name="Ruiz-Duenas F.J."/>
            <person name="Martinez A.T."/>
            <person name="Grigoriev I.V."/>
            <person name="Riley R."/>
            <person name="Lipzen A."/>
            <person name="Berrin J.G."/>
            <person name="Master E.R."/>
            <person name="Rosso M.N."/>
        </authorList>
    </citation>
    <scope>NUCLEOTIDE SEQUENCE [LARGE SCALE GENOMIC DNA]</scope>
    <source>
        <strain evidence="2 3">BRFM310</strain>
    </source>
</reference>
<keyword evidence="1" id="KW-0175">Coiled coil</keyword>
<accession>A0A1Y2IAF3</accession>
<dbReference type="STRING" id="1353009.A0A1Y2IAF3"/>
<feature type="coiled-coil region" evidence="1">
    <location>
        <begin position="136"/>
        <end position="384"/>
    </location>
</feature>
<name>A0A1Y2IAF3_TRAC3</name>
<evidence type="ECO:0000256" key="1">
    <source>
        <dbReference type="SAM" id="Coils"/>
    </source>
</evidence>
<sequence length="412" mass="45672">METQRRIQAEDALSACRSALLSEQQRSTVLEEKTREELRSVRENHENLKVALERSNALLVEQTKEHEGTKATLAGVRSELAETTLALEGSLASQGNMSSRIAELQRGFDDALQQARALGDAKLSLERTTGDLQQALKDLGGRLSHTEAELQSARKEAQQSQQIINEFHASEAKAAREIAQLKTAVSTLELTVDKLRSELDGSATEVRDLRRSLETEQGSRRAAESELHSVQTTCNKLLSDLADKTARLSSLTKDRDALREAQDELHRDLQSTKAQHAEYLAVHAAERTALEDALATARATVKDLEAQVDGLNTRLSSLSAELTSVTVERDELSAELHEVRQRSAELEEHLKLARDDVVEAEEEIEELRKAKAEDEASIQNLKSGLAKLRQLQMDALNEVDSKVRQMIQGFST</sequence>
<dbReference type="AlphaFoldDB" id="A0A1Y2IAF3"/>
<dbReference type="EMBL" id="KZ084152">
    <property type="protein sequence ID" value="OSC97392.1"/>
    <property type="molecule type" value="Genomic_DNA"/>
</dbReference>
<proteinExistence type="predicted"/>
<dbReference type="SUPFAM" id="SSF57997">
    <property type="entry name" value="Tropomyosin"/>
    <property type="match status" value="1"/>
</dbReference>
<keyword evidence="3" id="KW-1185">Reference proteome</keyword>
<gene>
    <name evidence="2" type="ORF">PYCCODRAFT_1140349</name>
</gene>
<evidence type="ECO:0000313" key="3">
    <source>
        <dbReference type="Proteomes" id="UP000193067"/>
    </source>
</evidence>
<protein>
    <submittedName>
        <fullName evidence="2">Uncharacterized protein</fullName>
    </submittedName>
</protein>
<organism evidence="2 3">
    <name type="scientific">Trametes coccinea (strain BRFM310)</name>
    <name type="common">Pycnoporus coccineus</name>
    <dbReference type="NCBI Taxonomy" id="1353009"/>
    <lineage>
        <taxon>Eukaryota</taxon>
        <taxon>Fungi</taxon>
        <taxon>Dikarya</taxon>
        <taxon>Basidiomycota</taxon>
        <taxon>Agaricomycotina</taxon>
        <taxon>Agaricomycetes</taxon>
        <taxon>Polyporales</taxon>
        <taxon>Polyporaceae</taxon>
        <taxon>Trametes</taxon>
    </lineage>
</organism>
<dbReference type="OrthoDB" id="3271002at2759"/>
<evidence type="ECO:0000313" key="2">
    <source>
        <dbReference type="EMBL" id="OSC97392.1"/>
    </source>
</evidence>
<feature type="coiled-coil region" evidence="1">
    <location>
        <begin position="31"/>
        <end position="58"/>
    </location>
</feature>